<keyword evidence="2" id="KW-1185">Reference proteome</keyword>
<protein>
    <submittedName>
        <fullName evidence="1">Uncharacterized protein</fullName>
    </submittedName>
</protein>
<name>A0AA35ZNC9_LACSI</name>
<evidence type="ECO:0000313" key="2">
    <source>
        <dbReference type="Proteomes" id="UP001177003"/>
    </source>
</evidence>
<dbReference type="EMBL" id="OX465083">
    <property type="protein sequence ID" value="CAI9295368.1"/>
    <property type="molecule type" value="Genomic_DNA"/>
</dbReference>
<dbReference type="Proteomes" id="UP001177003">
    <property type="component" value="Chromosome 7"/>
</dbReference>
<proteinExistence type="predicted"/>
<organism evidence="1 2">
    <name type="scientific">Lactuca saligna</name>
    <name type="common">Willowleaf lettuce</name>
    <dbReference type="NCBI Taxonomy" id="75948"/>
    <lineage>
        <taxon>Eukaryota</taxon>
        <taxon>Viridiplantae</taxon>
        <taxon>Streptophyta</taxon>
        <taxon>Embryophyta</taxon>
        <taxon>Tracheophyta</taxon>
        <taxon>Spermatophyta</taxon>
        <taxon>Magnoliopsida</taxon>
        <taxon>eudicotyledons</taxon>
        <taxon>Gunneridae</taxon>
        <taxon>Pentapetalae</taxon>
        <taxon>asterids</taxon>
        <taxon>campanulids</taxon>
        <taxon>Asterales</taxon>
        <taxon>Asteraceae</taxon>
        <taxon>Cichorioideae</taxon>
        <taxon>Cichorieae</taxon>
        <taxon>Lactucinae</taxon>
        <taxon>Lactuca</taxon>
    </lineage>
</organism>
<reference evidence="1" key="1">
    <citation type="submission" date="2023-04" db="EMBL/GenBank/DDBJ databases">
        <authorList>
            <person name="Vijverberg K."/>
            <person name="Xiong W."/>
            <person name="Schranz E."/>
        </authorList>
    </citation>
    <scope>NUCLEOTIDE SEQUENCE</scope>
</reference>
<accession>A0AA35ZNC9</accession>
<evidence type="ECO:0000313" key="1">
    <source>
        <dbReference type="EMBL" id="CAI9295368.1"/>
    </source>
</evidence>
<gene>
    <name evidence="1" type="ORF">LSALG_LOCUS34312</name>
</gene>
<dbReference type="AlphaFoldDB" id="A0AA35ZNC9"/>
<sequence length="97" mass="11715">MWNPLRWIHGYRRLRKASSFQADHTVSFWTLLRNPNLNSSTIYNVHSYKACLQSPPTNPNVKVMKKVKPHNHFQYVTRFVIRSINLHRNRKKWVTKK</sequence>